<keyword evidence="2" id="KW-0479">Metal-binding</keyword>
<dbReference type="SUPFAM" id="SSF56281">
    <property type="entry name" value="Metallo-hydrolase/oxidoreductase"/>
    <property type="match status" value="1"/>
</dbReference>
<dbReference type="InterPro" id="IPR001279">
    <property type="entry name" value="Metallo-B-lactamas"/>
</dbReference>
<feature type="chain" id="PRO_5046941105" evidence="5">
    <location>
        <begin position="21"/>
        <end position="292"/>
    </location>
</feature>
<dbReference type="CDD" id="cd07720">
    <property type="entry name" value="OPHC2-like_MBL-fold"/>
    <property type="match status" value="1"/>
</dbReference>
<feature type="domain" description="Metallo-beta-lactamase" evidence="6">
    <location>
        <begin position="83"/>
        <end position="265"/>
    </location>
</feature>
<evidence type="ECO:0000259" key="6">
    <source>
        <dbReference type="SMART" id="SM00849"/>
    </source>
</evidence>
<reference evidence="7 8" key="1">
    <citation type="submission" date="2023-01" db="EMBL/GenBank/DDBJ databases">
        <title>Novel species of the genus Asticcacaulis isolated from rivers.</title>
        <authorList>
            <person name="Lu H."/>
        </authorList>
    </citation>
    <scope>NUCLEOTIDE SEQUENCE [LARGE SCALE GENOMIC DNA]</scope>
    <source>
        <strain evidence="7 8">DXS10W</strain>
    </source>
</reference>
<dbReference type="RefSeq" id="WP_272741398.1">
    <property type="nucleotide sequence ID" value="NZ_JAQQKW010000005.1"/>
</dbReference>
<dbReference type="Gene3D" id="3.60.15.10">
    <property type="entry name" value="Ribonuclease Z/Hydroxyacylglutathione hydrolase-like"/>
    <property type="match status" value="1"/>
</dbReference>
<proteinExistence type="inferred from homology"/>
<dbReference type="PANTHER" id="PTHR42978:SF6">
    <property type="entry name" value="QUORUM-QUENCHING LACTONASE YTNP-RELATED"/>
    <property type="match status" value="1"/>
</dbReference>
<organism evidence="7 8">
    <name type="scientific">Asticcacaulis currens</name>
    <dbReference type="NCBI Taxonomy" id="2984210"/>
    <lineage>
        <taxon>Bacteria</taxon>
        <taxon>Pseudomonadati</taxon>
        <taxon>Pseudomonadota</taxon>
        <taxon>Alphaproteobacteria</taxon>
        <taxon>Caulobacterales</taxon>
        <taxon>Caulobacteraceae</taxon>
        <taxon>Asticcacaulis</taxon>
    </lineage>
</organism>
<dbReference type="InterPro" id="IPR036866">
    <property type="entry name" value="RibonucZ/Hydroxyglut_hydro"/>
</dbReference>
<accession>A0ABT5IEW0</accession>
<evidence type="ECO:0000256" key="3">
    <source>
        <dbReference type="ARBA" id="ARBA00022801"/>
    </source>
</evidence>
<dbReference type="InterPro" id="IPR051013">
    <property type="entry name" value="MBL_superfamily_lactonases"/>
</dbReference>
<evidence type="ECO:0000256" key="5">
    <source>
        <dbReference type="SAM" id="SignalP"/>
    </source>
</evidence>
<keyword evidence="4" id="KW-0862">Zinc</keyword>
<keyword evidence="5" id="KW-0732">Signal</keyword>
<dbReference type="PANTHER" id="PTHR42978">
    <property type="entry name" value="QUORUM-QUENCHING LACTONASE YTNP-RELATED-RELATED"/>
    <property type="match status" value="1"/>
</dbReference>
<dbReference type="EMBL" id="JAQQKW010000005">
    <property type="protein sequence ID" value="MDC7694689.1"/>
    <property type="molecule type" value="Genomic_DNA"/>
</dbReference>
<comment type="similarity">
    <text evidence="1">Belongs to the metallo-beta-lactamase superfamily.</text>
</comment>
<protein>
    <submittedName>
        <fullName evidence="7">MBL fold metallo-hydrolase</fullName>
    </submittedName>
</protein>
<evidence type="ECO:0000313" key="8">
    <source>
        <dbReference type="Proteomes" id="UP001216595"/>
    </source>
</evidence>
<keyword evidence="3" id="KW-0378">Hydrolase</keyword>
<evidence type="ECO:0000256" key="2">
    <source>
        <dbReference type="ARBA" id="ARBA00022723"/>
    </source>
</evidence>
<evidence type="ECO:0000313" key="7">
    <source>
        <dbReference type="EMBL" id="MDC7694689.1"/>
    </source>
</evidence>
<name>A0ABT5IEW0_9CAUL</name>
<gene>
    <name evidence="7" type="ORF">PQU94_10390</name>
</gene>
<comment type="caution">
    <text evidence="7">The sequence shown here is derived from an EMBL/GenBank/DDBJ whole genome shotgun (WGS) entry which is preliminary data.</text>
</comment>
<evidence type="ECO:0000256" key="4">
    <source>
        <dbReference type="ARBA" id="ARBA00022833"/>
    </source>
</evidence>
<feature type="signal peptide" evidence="5">
    <location>
        <begin position="1"/>
        <end position="20"/>
    </location>
</feature>
<dbReference type="Pfam" id="PF00753">
    <property type="entry name" value="Lactamase_B"/>
    <property type="match status" value="1"/>
</dbReference>
<dbReference type="Proteomes" id="UP001216595">
    <property type="component" value="Unassembled WGS sequence"/>
</dbReference>
<evidence type="ECO:0000256" key="1">
    <source>
        <dbReference type="ARBA" id="ARBA00007749"/>
    </source>
</evidence>
<sequence>MKRLIAFLTASTLLAGSALAQTAAPPAADATPYKIGDIQVYSLRDMQFVIPNDGKVFGLDASPQAVAEVLRANNAPTDSITLSVDALLVKDGARLILIDTGVGGVLGDSLRMSGHAAADITDVLITHPHGDHIGGLVRDGKPAFPKAKIRMAEADWAFLKGQTDQAALVSAITPQVETFAPGAAITAHVKAVAIKGHTPGHSGFEITSGKERLLDIGDAAHSSIISLARPDWSIQFDTDKVEAKHSRHALLSELARSKTLIFAPHFPYPGIGHVAATKDKNGGDSFVWVPLK</sequence>
<keyword evidence="8" id="KW-1185">Reference proteome</keyword>
<dbReference type="SMART" id="SM00849">
    <property type="entry name" value="Lactamase_B"/>
    <property type="match status" value="1"/>
</dbReference>